<evidence type="ECO:0000313" key="2">
    <source>
        <dbReference type="EMBL" id="PAQ03909.1"/>
    </source>
</evidence>
<dbReference type="Proteomes" id="UP000216215">
    <property type="component" value="Unassembled WGS sequence"/>
</dbReference>
<organism evidence="2 3">
    <name type="scientific">Mesorhizobium mediterraneum</name>
    <dbReference type="NCBI Taxonomy" id="43617"/>
    <lineage>
        <taxon>Bacteria</taxon>
        <taxon>Pseudomonadati</taxon>
        <taxon>Pseudomonadota</taxon>
        <taxon>Alphaproteobacteria</taxon>
        <taxon>Hyphomicrobiales</taxon>
        <taxon>Phyllobacteriaceae</taxon>
        <taxon>Mesorhizobium</taxon>
    </lineage>
</organism>
<dbReference type="InterPro" id="IPR046914">
    <property type="entry name" value="ABC-3C_CTD6"/>
</dbReference>
<dbReference type="EMBL" id="NPKI01000005">
    <property type="protein sequence ID" value="PAQ03909.1"/>
    <property type="molecule type" value="Genomic_DNA"/>
</dbReference>
<dbReference type="RefSeq" id="WP_095482959.1">
    <property type="nucleotide sequence ID" value="NZ_CP088153.1"/>
</dbReference>
<comment type="caution">
    <text evidence="2">The sequence shown here is derived from an EMBL/GenBank/DDBJ whole genome shotgun (WGS) entry which is preliminary data.</text>
</comment>
<dbReference type="AlphaFoldDB" id="A0AB36RI28"/>
<protein>
    <recommendedName>
        <fullName evidence="1">ABC-three component systems C-terminal domain-containing protein</fullName>
    </recommendedName>
</protein>
<name>A0AB36RI28_9HYPH</name>
<reference evidence="3" key="1">
    <citation type="submission" date="2017-08" db="EMBL/GenBank/DDBJ databases">
        <title>Mesorhizobium wenxinae sp. nov., a novel rhizobial species isolated from root nodules of chickpea (Cicer arietinum L.).</title>
        <authorList>
            <person name="Zhang J."/>
        </authorList>
    </citation>
    <scope>NUCLEOTIDE SEQUENCE [LARGE SCALE GENOMIC DNA]</scope>
    <source>
        <strain evidence="3">USDA 3392</strain>
    </source>
</reference>
<evidence type="ECO:0000313" key="3">
    <source>
        <dbReference type="Proteomes" id="UP000216215"/>
    </source>
</evidence>
<sequence length="332" mass="37478">MRPNYAVQLTALPDERLEAFVNDWLANRTKDYNSHERWSGTGDMGRDVVAYVTDQRHEGPWDNFQCKQLGARLSEKAAFVELGKIFMHAAKGEYTLPRSYTFVAPRGVVRNVQAFIAHPERFRQAFLDRWATGIAGELVENASVPLSEEIRSAINAFDFTQVYSLDAVRLVDDSHAKTVLVKWFNDDPGPSPLGVAPDQLQDHESAYISQLVDIYGECAGSKFENPAAVLQDARWGTHLRDQRTRYFDAAEFDRYYRDSTPPDYLSTFKDEVYHGVSDVYTESNGGGLERVTRVLSQAATIQASGVLGRHARVQVKQGTCHHFANEGRLPWK</sequence>
<gene>
    <name evidence="2" type="ORF">CIT25_02300</name>
</gene>
<keyword evidence="3" id="KW-1185">Reference proteome</keyword>
<evidence type="ECO:0000259" key="1">
    <source>
        <dbReference type="Pfam" id="PF20282"/>
    </source>
</evidence>
<accession>A0AB36RI28</accession>
<feature type="domain" description="ABC-three component systems C-terminal" evidence="1">
    <location>
        <begin position="204"/>
        <end position="331"/>
    </location>
</feature>
<dbReference type="Pfam" id="PF20282">
    <property type="entry name" value="CTD6"/>
    <property type="match status" value="1"/>
</dbReference>
<proteinExistence type="predicted"/>